<proteinExistence type="predicted"/>
<name>A0AAD5N5I3_PARTN</name>
<organism evidence="1 2">
    <name type="scientific">Parelaphostrongylus tenuis</name>
    <name type="common">Meningeal worm</name>
    <dbReference type="NCBI Taxonomy" id="148309"/>
    <lineage>
        <taxon>Eukaryota</taxon>
        <taxon>Metazoa</taxon>
        <taxon>Ecdysozoa</taxon>
        <taxon>Nematoda</taxon>
        <taxon>Chromadorea</taxon>
        <taxon>Rhabditida</taxon>
        <taxon>Rhabditina</taxon>
        <taxon>Rhabditomorpha</taxon>
        <taxon>Strongyloidea</taxon>
        <taxon>Metastrongylidae</taxon>
        <taxon>Parelaphostrongylus</taxon>
    </lineage>
</organism>
<evidence type="ECO:0000313" key="1">
    <source>
        <dbReference type="EMBL" id="KAJ1362691.1"/>
    </source>
</evidence>
<dbReference type="AlphaFoldDB" id="A0AAD5N5I3"/>
<evidence type="ECO:0000313" key="2">
    <source>
        <dbReference type="Proteomes" id="UP001196413"/>
    </source>
</evidence>
<keyword evidence="2" id="KW-1185">Reference proteome</keyword>
<dbReference type="EMBL" id="JAHQIW010004522">
    <property type="protein sequence ID" value="KAJ1362691.1"/>
    <property type="molecule type" value="Genomic_DNA"/>
</dbReference>
<gene>
    <name evidence="1" type="ORF">KIN20_022342</name>
</gene>
<accession>A0AAD5N5I3</accession>
<sequence>MSTTMSTEQQQCQSCTAETWRMLCSEEDNVWAHYMTKQGRFASRYASKIDRSTGSTTTDGKVQHDDCLELQSVVQVLTIVDIQRYRGDFLWKYSRNKTAAVSPLQVLH</sequence>
<dbReference type="Proteomes" id="UP001196413">
    <property type="component" value="Unassembled WGS sequence"/>
</dbReference>
<protein>
    <submittedName>
        <fullName evidence="1">Uncharacterized protein</fullName>
    </submittedName>
</protein>
<reference evidence="1" key="1">
    <citation type="submission" date="2021-06" db="EMBL/GenBank/DDBJ databases">
        <title>Parelaphostrongylus tenuis whole genome reference sequence.</title>
        <authorList>
            <person name="Garwood T.J."/>
            <person name="Larsen P.A."/>
            <person name="Fountain-Jones N.M."/>
            <person name="Garbe J.R."/>
            <person name="Macchietto M.G."/>
            <person name="Kania S.A."/>
            <person name="Gerhold R.W."/>
            <person name="Richards J.E."/>
            <person name="Wolf T.M."/>
        </authorList>
    </citation>
    <scope>NUCLEOTIDE SEQUENCE</scope>
    <source>
        <strain evidence="1">MNPRO001-30</strain>
        <tissue evidence="1">Meninges</tissue>
    </source>
</reference>
<comment type="caution">
    <text evidence="1">The sequence shown here is derived from an EMBL/GenBank/DDBJ whole genome shotgun (WGS) entry which is preliminary data.</text>
</comment>